<organism evidence="1">
    <name type="scientific">bioreactor metagenome</name>
    <dbReference type="NCBI Taxonomy" id="1076179"/>
    <lineage>
        <taxon>unclassified sequences</taxon>
        <taxon>metagenomes</taxon>
        <taxon>ecological metagenomes</taxon>
    </lineage>
</organism>
<protein>
    <submittedName>
        <fullName evidence="1">Uncharacterized protein</fullName>
    </submittedName>
</protein>
<name>A0A645HV20_9ZZZZ</name>
<gene>
    <name evidence="1" type="ORF">SDC9_190385</name>
</gene>
<dbReference type="EMBL" id="VSSQ01100825">
    <property type="protein sequence ID" value="MPN42827.1"/>
    <property type="molecule type" value="Genomic_DNA"/>
</dbReference>
<accession>A0A645HV20</accession>
<comment type="caution">
    <text evidence="1">The sequence shown here is derived from an EMBL/GenBank/DDBJ whole genome shotgun (WGS) entry which is preliminary data.</text>
</comment>
<reference evidence="1" key="1">
    <citation type="submission" date="2019-08" db="EMBL/GenBank/DDBJ databases">
        <authorList>
            <person name="Kucharzyk K."/>
            <person name="Murdoch R.W."/>
            <person name="Higgins S."/>
            <person name="Loffler F."/>
        </authorList>
    </citation>
    <scope>NUCLEOTIDE SEQUENCE</scope>
</reference>
<sequence>MNNRVIGRVTPYEVDRVVDPADMIRGGGGFNATNTIVMPTQLLKDLPKFADYVEAEDIPFQLLGALSGYAWYIADTLMAYRIAVPGSWSTRQYASAMETRIKTSRDLIALNEGYDAFSNGKYHEAFVDAIHYQEFLILTYQHKLREAKRPPYRVFYDQLSWKRKLRLFGEKYCNGLTMRILTWQRNRGK</sequence>
<evidence type="ECO:0000313" key="1">
    <source>
        <dbReference type="EMBL" id="MPN42827.1"/>
    </source>
</evidence>
<proteinExistence type="predicted"/>
<dbReference type="AlphaFoldDB" id="A0A645HV20"/>